<evidence type="ECO:0000313" key="2">
    <source>
        <dbReference type="Proteomes" id="UP000030063"/>
    </source>
</evidence>
<dbReference type="AlphaFoldDB" id="A0A0A1YMX3"/>
<proteinExistence type="predicted"/>
<gene>
    <name evidence="1" type="ORF">TMS3_0112590</name>
</gene>
<dbReference type="RefSeq" id="WP_025165575.1">
    <property type="nucleotide sequence ID" value="NZ_AWSQ01000002.1"/>
</dbReference>
<reference evidence="1 2" key="1">
    <citation type="journal article" date="2014" name="Genome Announc.">
        <title>Draft Genome Sequence of Petroleum Oil-Degrading Marine Bacterium Pseudomonas taeanensis Strain MS-3, Isolated from a Crude Oil-Contaminated Seashore.</title>
        <authorList>
            <person name="Lee S.Y."/>
            <person name="Kim S.H."/>
            <person name="Lee D.G."/>
            <person name="Shin S."/>
            <person name="Yun S.H."/>
            <person name="Choi C.W."/>
            <person name="Chung Y.H."/>
            <person name="Choi J.S."/>
            <person name="Kahng H.Y."/>
            <person name="Kim S.I."/>
        </authorList>
    </citation>
    <scope>NUCLEOTIDE SEQUENCE [LARGE SCALE GENOMIC DNA]</scope>
    <source>
        <strain evidence="1 2">MS-3</strain>
    </source>
</reference>
<evidence type="ECO:0000313" key="1">
    <source>
        <dbReference type="EMBL" id="KFX70313.1"/>
    </source>
</evidence>
<sequence length="91" mass="10738">MKHVCLSQVCLHAVDLVRGKIIHLQEEERVLFEPFSSIGYLSFMPCAHTPTLTLCSCRHPALFEFYFYYRWLPGNLHHFKLPHGERTHELI</sequence>
<dbReference type="OrthoDB" id="6890939at2"/>
<organism evidence="1 2">
    <name type="scientific">Pseudomonas taeanensis MS-3</name>
    <dbReference type="NCBI Taxonomy" id="1395571"/>
    <lineage>
        <taxon>Bacteria</taxon>
        <taxon>Pseudomonadati</taxon>
        <taxon>Pseudomonadota</taxon>
        <taxon>Gammaproteobacteria</taxon>
        <taxon>Pseudomonadales</taxon>
        <taxon>Pseudomonadaceae</taxon>
        <taxon>Pseudomonas</taxon>
    </lineage>
</organism>
<comment type="caution">
    <text evidence="1">The sequence shown here is derived from an EMBL/GenBank/DDBJ whole genome shotgun (WGS) entry which is preliminary data.</text>
</comment>
<dbReference type="eggNOG" id="ENOG502ZVKJ">
    <property type="taxonomic scope" value="Bacteria"/>
</dbReference>
<accession>A0A0A1YMX3</accession>
<name>A0A0A1YMX3_9PSED</name>
<protein>
    <submittedName>
        <fullName evidence="1">Uncharacterized protein</fullName>
    </submittedName>
</protein>
<dbReference type="Proteomes" id="UP000030063">
    <property type="component" value="Unassembled WGS sequence"/>
</dbReference>
<dbReference type="EMBL" id="AWSQ01000002">
    <property type="protein sequence ID" value="KFX70313.1"/>
    <property type="molecule type" value="Genomic_DNA"/>
</dbReference>
<keyword evidence="2" id="KW-1185">Reference proteome</keyword>